<keyword evidence="4" id="KW-1185">Reference proteome</keyword>
<evidence type="ECO:0000256" key="1">
    <source>
        <dbReference type="SAM" id="Phobius"/>
    </source>
</evidence>
<evidence type="ECO:0000313" key="3">
    <source>
        <dbReference type="EMBL" id="PRH79670.1"/>
    </source>
</evidence>
<keyword evidence="1" id="KW-0812">Transmembrane</keyword>
<comment type="caution">
    <text evidence="3">The sequence shown here is derived from an EMBL/GenBank/DDBJ whole genome shotgun (WGS) entry which is preliminary data.</text>
</comment>
<evidence type="ECO:0000259" key="2">
    <source>
        <dbReference type="Pfam" id="PF14219"/>
    </source>
</evidence>
<dbReference type="EMBL" id="PVLV01000105">
    <property type="protein sequence ID" value="PRH79670.1"/>
    <property type="molecule type" value="Genomic_DNA"/>
</dbReference>
<feature type="transmembrane region" description="Helical" evidence="1">
    <location>
        <begin position="105"/>
        <end position="130"/>
    </location>
</feature>
<gene>
    <name evidence="3" type="ORF">C6N75_08300</name>
</gene>
<keyword evidence="1" id="KW-0472">Membrane</keyword>
<dbReference type="OrthoDB" id="4174975at2"/>
<dbReference type="Pfam" id="PF14219">
    <property type="entry name" value="DUF4328"/>
    <property type="match status" value="1"/>
</dbReference>
<sequence>MLCSHCKINTAVAPDGRCPACAPAPGVEGQPAPAAAHPPAPPAVPAGPVLRSPVGPGRAVVALLCAGIAVDLFAVFAELHLYAFLDTAAMDGTGDWESGAERADLLMVAAGVLQMLALTATAVLFIVWLYRVRRNAAVFAPDVLTSGAGWAVGGWFVPVANLWMPRRIVGQSWRASTRDPYGAPAKGEGHGILHLWWALWLASLLMDRFAGRAYDRAETAQKIMDAAQALALSEAVSVAAAVCAVLVVRRLTALQHAKALRGPQTLPAPPAVPQPME</sequence>
<feature type="transmembrane region" description="Helical" evidence="1">
    <location>
        <begin position="229"/>
        <end position="248"/>
    </location>
</feature>
<reference evidence="3 4" key="1">
    <citation type="submission" date="2018-03" db="EMBL/GenBank/DDBJ databases">
        <title>Novel Streptomyces sp. from soil.</title>
        <authorList>
            <person name="Tan G.Y.A."/>
            <person name="Lee Z.Y."/>
        </authorList>
    </citation>
    <scope>NUCLEOTIDE SEQUENCE [LARGE SCALE GENOMIC DNA]</scope>
    <source>
        <strain evidence="3 4">ST5x</strain>
    </source>
</reference>
<proteinExistence type="predicted"/>
<keyword evidence="1" id="KW-1133">Transmembrane helix</keyword>
<feature type="transmembrane region" description="Helical" evidence="1">
    <location>
        <begin position="60"/>
        <end position="85"/>
    </location>
</feature>
<name>A0A2S9PZ18_9ACTN</name>
<feature type="domain" description="DUF4328" evidence="2">
    <location>
        <begin position="100"/>
        <end position="253"/>
    </location>
</feature>
<protein>
    <recommendedName>
        <fullName evidence="2">DUF4328 domain-containing protein</fullName>
    </recommendedName>
</protein>
<dbReference type="InterPro" id="IPR025565">
    <property type="entry name" value="DUF4328"/>
</dbReference>
<evidence type="ECO:0000313" key="4">
    <source>
        <dbReference type="Proteomes" id="UP000239322"/>
    </source>
</evidence>
<dbReference type="RefSeq" id="WP_105868215.1">
    <property type="nucleotide sequence ID" value="NZ_PVLV01000105.1"/>
</dbReference>
<feature type="transmembrane region" description="Helical" evidence="1">
    <location>
        <begin position="137"/>
        <end position="157"/>
    </location>
</feature>
<dbReference type="Proteomes" id="UP000239322">
    <property type="component" value="Unassembled WGS sequence"/>
</dbReference>
<dbReference type="AlphaFoldDB" id="A0A2S9PZ18"/>
<organism evidence="3 4">
    <name type="scientific">Streptomyces solincola</name>
    <dbReference type="NCBI Taxonomy" id="2100817"/>
    <lineage>
        <taxon>Bacteria</taxon>
        <taxon>Bacillati</taxon>
        <taxon>Actinomycetota</taxon>
        <taxon>Actinomycetes</taxon>
        <taxon>Kitasatosporales</taxon>
        <taxon>Streptomycetaceae</taxon>
        <taxon>Streptomyces</taxon>
    </lineage>
</organism>
<accession>A0A2S9PZ18</accession>